<dbReference type="Proteomes" id="UP000683925">
    <property type="component" value="Unassembled WGS sequence"/>
</dbReference>
<evidence type="ECO:0000313" key="2">
    <source>
        <dbReference type="Proteomes" id="UP000683925"/>
    </source>
</evidence>
<reference evidence="1" key="1">
    <citation type="submission" date="2021-01" db="EMBL/GenBank/DDBJ databases">
        <authorList>
            <consortium name="Genoscope - CEA"/>
            <person name="William W."/>
        </authorList>
    </citation>
    <scope>NUCLEOTIDE SEQUENCE</scope>
</reference>
<evidence type="ECO:0000313" key="1">
    <source>
        <dbReference type="EMBL" id="CAD8169480.1"/>
    </source>
</evidence>
<keyword evidence="2" id="KW-1185">Reference proteome</keyword>
<dbReference type="AlphaFoldDB" id="A0A8S1UWP9"/>
<organism evidence="1 2">
    <name type="scientific">Paramecium octaurelia</name>
    <dbReference type="NCBI Taxonomy" id="43137"/>
    <lineage>
        <taxon>Eukaryota</taxon>
        <taxon>Sar</taxon>
        <taxon>Alveolata</taxon>
        <taxon>Ciliophora</taxon>
        <taxon>Intramacronucleata</taxon>
        <taxon>Oligohymenophorea</taxon>
        <taxon>Peniculida</taxon>
        <taxon>Parameciidae</taxon>
        <taxon>Paramecium</taxon>
    </lineage>
</organism>
<dbReference type="EMBL" id="CAJJDP010000053">
    <property type="protein sequence ID" value="CAD8169480.1"/>
    <property type="molecule type" value="Genomic_DNA"/>
</dbReference>
<proteinExistence type="predicted"/>
<gene>
    <name evidence="1" type="ORF">POCTA_138.1.T0530256</name>
</gene>
<accession>A0A8S1UWP9</accession>
<name>A0A8S1UWP9_PAROT</name>
<comment type="caution">
    <text evidence="1">The sequence shown here is derived from an EMBL/GenBank/DDBJ whole genome shotgun (WGS) entry which is preliminary data.</text>
</comment>
<protein>
    <submittedName>
        <fullName evidence="1">Uncharacterized protein</fullName>
    </submittedName>
</protein>
<sequence length="300" mass="35930">MYNSLHIQFQFASQYINEFNYLQKSLLTKNYSICKDFSYLKQRKLNILSTQELIIIYVQPQPIHEYYIIVALQNSTRSLIINYFNDLELEISICNDLYIKFKIIIFRIIHFIILLSTKKTKINQLFQLNKIFFFIQPLFQYEYPCQYQQKLSKPNNFLFQLDEQNLLFSQNKVWRYSFFQQFLVELDIEKFHQGGLSSNFSINNKVNGEVEIKIQIQNQRFKLHSLMKSIIIYIEKNKKEKQNVSEMFYGPISNLTVLNNSSIILKGSFQIKQAIQIFIDKPQQCVLENIIFKQKIYSVC</sequence>